<organism evidence="4 5">
    <name type="scientific">Blepharisma stoltei</name>
    <dbReference type="NCBI Taxonomy" id="1481888"/>
    <lineage>
        <taxon>Eukaryota</taxon>
        <taxon>Sar</taxon>
        <taxon>Alveolata</taxon>
        <taxon>Ciliophora</taxon>
        <taxon>Postciliodesmatophora</taxon>
        <taxon>Heterotrichea</taxon>
        <taxon>Heterotrichida</taxon>
        <taxon>Blepharismidae</taxon>
        <taxon>Blepharisma</taxon>
    </lineage>
</organism>
<keyword evidence="2" id="KW-0677">Repeat</keyword>
<comment type="caution">
    <text evidence="4">The sequence shown here is derived from an EMBL/GenBank/DDBJ whole genome shotgun (WGS) entry which is preliminary data.</text>
</comment>
<sequence length="216" mass="24482">MGYLYKYPFKGFRMIINPSKRIQFSPDGKKLLSCEISGDVTIIDIDKDKLQIQSWLGQQRVSACCWFGNEEFIITCSGQKSICIWKAENQELVAGFVKYNQDAKLFSISPCGNFLVSASLDKVIKIWYLGDKTKNFKGNRMLKEFYVENFINFIVWSSDGKSIIAGDEGGQMLILDREKIILCENVHKEGVTALDASRKGNFVISGSKSKLIIFKL</sequence>
<dbReference type="AlphaFoldDB" id="A0AAU9IRV6"/>
<accession>A0AAU9IRV6</accession>
<keyword evidence="1 3" id="KW-0853">WD repeat</keyword>
<dbReference type="InterPro" id="IPR036322">
    <property type="entry name" value="WD40_repeat_dom_sf"/>
</dbReference>
<dbReference type="PANTHER" id="PTHR19848">
    <property type="entry name" value="WD40 REPEAT PROTEIN"/>
    <property type="match status" value="1"/>
</dbReference>
<dbReference type="SUPFAM" id="SSF50978">
    <property type="entry name" value="WD40 repeat-like"/>
    <property type="match status" value="1"/>
</dbReference>
<name>A0AAU9IRV6_9CILI</name>
<dbReference type="EMBL" id="CAJZBQ010000016">
    <property type="protein sequence ID" value="CAG9316476.1"/>
    <property type="molecule type" value="Genomic_DNA"/>
</dbReference>
<evidence type="ECO:0000313" key="5">
    <source>
        <dbReference type="Proteomes" id="UP001162131"/>
    </source>
</evidence>
<reference evidence="4" key="1">
    <citation type="submission" date="2021-09" db="EMBL/GenBank/DDBJ databases">
        <authorList>
            <consortium name="AG Swart"/>
            <person name="Singh M."/>
            <person name="Singh A."/>
            <person name="Seah K."/>
            <person name="Emmerich C."/>
        </authorList>
    </citation>
    <scope>NUCLEOTIDE SEQUENCE</scope>
    <source>
        <strain evidence="4">ATCC30299</strain>
    </source>
</reference>
<proteinExistence type="predicted"/>
<evidence type="ECO:0000256" key="1">
    <source>
        <dbReference type="ARBA" id="ARBA00022574"/>
    </source>
</evidence>
<dbReference type="InterPro" id="IPR015943">
    <property type="entry name" value="WD40/YVTN_repeat-like_dom_sf"/>
</dbReference>
<dbReference type="PROSITE" id="PS50082">
    <property type="entry name" value="WD_REPEATS_2"/>
    <property type="match status" value="1"/>
</dbReference>
<gene>
    <name evidence="4" type="ORF">BSTOLATCC_MIC16588</name>
</gene>
<keyword evidence="5" id="KW-1185">Reference proteome</keyword>
<dbReference type="Gene3D" id="2.130.10.10">
    <property type="entry name" value="YVTN repeat-like/Quinoprotein amine dehydrogenase"/>
    <property type="match status" value="1"/>
</dbReference>
<evidence type="ECO:0000256" key="2">
    <source>
        <dbReference type="ARBA" id="ARBA00022737"/>
    </source>
</evidence>
<dbReference type="Pfam" id="PF00400">
    <property type="entry name" value="WD40"/>
    <property type="match status" value="3"/>
</dbReference>
<dbReference type="InterPro" id="IPR001680">
    <property type="entry name" value="WD40_rpt"/>
</dbReference>
<feature type="repeat" description="WD" evidence="3">
    <location>
        <begin position="96"/>
        <end position="127"/>
    </location>
</feature>
<evidence type="ECO:0000256" key="3">
    <source>
        <dbReference type="PROSITE-ProRule" id="PRU00221"/>
    </source>
</evidence>
<dbReference type="PANTHER" id="PTHR19848:SF8">
    <property type="entry name" value="F-BOX AND WD REPEAT DOMAIN CONTAINING 7"/>
    <property type="match status" value="1"/>
</dbReference>
<dbReference type="Proteomes" id="UP001162131">
    <property type="component" value="Unassembled WGS sequence"/>
</dbReference>
<dbReference type="SMART" id="SM00320">
    <property type="entry name" value="WD40"/>
    <property type="match status" value="5"/>
</dbReference>
<evidence type="ECO:0000313" key="4">
    <source>
        <dbReference type="EMBL" id="CAG9316476.1"/>
    </source>
</evidence>
<protein>
    <submittedName>
        <fullName evidence="4">Uncharacterized protein</fullName>
    </submittedName>
</protein>